<comment type="caution">
    <text evidence="2">The sequence shown here is derived from an EMBL/GenBank/DDBJ whole genome shotgun (WGS) entry which is preliminary data.</text>
</comment>
<evidence type="ECO:0000313" key="2">
    <source>
        <dbReference type="EMBL" id="PAU77310.1"/>
    </source>
</evidence>
<dbReference type="Proteomes" id="UP000217771">
    <property type="component" value="Unassembled WGS sequence"/>
</dbReference>
<feature type="signal peptide" evidence="1">
    <location>
        <begin position="1"/>
        <end position="28"/>
    </location>
</feature>
<protein>
    <submittedName>
        <fullName evidence="2">Acyloxyacyl hydrolase</fullName>
    </submittedName>
</protein>
<feature type="chain" id="PRO_5013285326" evidence="1">
    <location>
        <begin position="29"/>
        <end position="171"/>
    </location>
</feature>
<dbReference type="InterPro" id="IPR018550">
    <property type="entry name" value="Lipid-A_deacylase-rel"/>
</dbReference>
<dbReference type="OrthoDB" id="9797122at2"/>
<evidence type="ECO:0000256" key="1">
    <source>
        <dbReference type="SAM" id="SignalP"/>
    </source>
</evidence>
<evidence type="ECO:0000313" key="3">
    <source>
        <dbReference type="Proteomes" id="UP000217771"/>
    </source>
</evidence>
<dbReference type="GO" id="GO:0016787">
    <property type="term" value="F:hydrolase activity"/>
    <property type="evidence" value="ECO:0007669"/>
    <property type="project" value="UniProtKB-KW"/>
</dbReference>
<reference evidence="2 3" key="1">
    <citation type="submission" date="2017-08" db="EMBL/GenBank/DDBJ databases">
        <title>Halomonas alkalisoli sp. nov., isolated from saline alkaline soil.</title>
        <authorList>
            <person name="Wang D."/>
            <person name="Zhang G."/>
        </authorList>
    </citation>
    <scope>NUCLEOTIDE SEQUENCE [LARGE SCALE GENOMIC DNA]</scope>
    <source>
        <strain evidence="2 3">WRN001</strain>
    </source>
</reference>
<name>A0A2A2EXM5_9GAMM</name>
<keyword evidence="1" id="KW-0732">Signal</keyword>
<organism evidence="2 3">
    <name type="scientific">Halomonas salipaludis</name>
    <dbReference type="NCBI Taxonomy" id="2032625"/>
    <lineage>
        <taxon>Bacteria</taxon>
        <taxon>Pseudomonadati</taxon>
        <taxon>Pseudomonadota</taxon>
        <taxon>Gammaproteobacteria</taxon>
        <taxon>Oceanospirillales</taxon>
        <taxon>Halomonadaceae</taxon>
        <taxon>Halomonas</taxon>
    </lineage>
</organism>
<dbReference type="Gene3D" id="2.40.160.20">
    <property type="match status" value="1"/>
</dbReference>
<keyword evidence="3" id="KW-1185">Reference proteome</keyword>
<dbReference type="RefSeq" id="WP_095620480.1">
    <property type="nucleotide sequence ID" value="NZ_NSKB01000003.1"/>
</dbReference>
<keyword evidence="2" id="KW-0378">Hydrolase</keyword>
<dbReference type="EMBL" id="NSKB01000003">
    <property type="protein sequence ID" value="PAU77310.1"/>
    <property type="molecule type" value="Genomic_DNA"/>
</dbReference>
<dbReference type="Pfam" id="PF09411">
    <property type="entry name" value="PagL"/>
    <property type="match status" value="1"/>
</dbReference>
<sequence length="171" mass="18077">MRRVTLHHLAAALLPGIALLGSPADSFADGYASLGATSEGTPALSLGLDRTFSLAHWHPQLDLRLASGLLLLPGDDGDDNAAWTLTPALRWTFAGERGVFAEAGIGAAVFLNTRLESRNLSSAFQFEDRLAVGLPLGSGELSASLIHYSNAGIKRPNDGFETLSVGYRHPL</sequence>
<proteinExistence type="predicted"/>
<dbReference type="AlphaFoldDB" id="A0A2A2EXM5"/>
<accession>A0A2A2EXM5</accession>
<gene>
    <name evidence="2" type="ORF">CK498_08695</name>
</gene>